<dbReference type="Gene3D" id="3.40.50.720">
    <property type="entry name" value="NAD(P)-binding Rossmann-like Domain"/>
    <property type="match status" value="1"/>
</dbReference>
<dbReference type="PANTHER" id="PTHR22604:SF105">
    <property type="entry name" value="TRANS-1,2-DIHYDROBENZENE-1,2-DIOL DEHYDROGENASE"/>
    <property type="match status" value="1"/>
</dbReference>
<dbReference type="SUPFAM" id="SSF55347">
    <property type="entry name" value="Glyceraldehyde-3-phosphate dehydrogenase-like, C-terminal domain"/>
    <property type="match status" value="1"/>
</dbReference>
<evidence type="ECO:0000313" key="5">
    <source>
        <dbReference type="EMBL" id="MDM9631882.1"/>
    </source>
</evidence>
<dbReference type="RefSeq" id="WP_289725243.1">
    <property type="nucleotide sequence ID" value="NZ_JAUDUY010000004.1"/>
</dbReference>
<dbReference type="InterPro" id="IPR036291">
    <property type="entry name" value="NAD(P)-bd_dom_sf"/>
</dbReference>
<dbReference type="Pfam" id="PF01408">
    <property type="entry name" value="GFO_IDH_MocA"/>
    <property type="match status" value="1"/>
</dbReference>
<name>A0ABT7WG38_9FLAO</name>
<evidence type="ECO:0000256" key="1">
    <source>
        <dbReference type="ARBA" id="ARBA00010928"/>
    </source>
</evidence>
<dbReference type="SUPFAM" id="SSF51735">
    <property type="entry name" value="NAD(P)-binding Rossmann-fold domains"/>
    <property type="match status" value="1"/>
</dbReference>
<feature type="domain" description="GFO/IDH/MocA-like oxidoreductase" evidence="4">
    <location>
        <begin position="132"/>
        <end position="247"/>
    </location>
</feature>
<dbReference type="PANTHER" id="PTHR22604">
    <property type="entry name" value="OXIDOREDUCTASES"/>
    <property type="match status" value="1"/>
</dbReference>
<proteinExistence type="inferred from homology"/>
<feature type="domain" description="Gfo/Idh/MocA-like oxidoreductase N-terminal" evidence="3">
    <location>
        <begin position="6"/>
        <end position="121"/>
    </location>
</feature>
<dbReference type="Proteomes" id="UP001174839">
    <property type="component" value="Unassembled WGS sequence"/>
</dbReference>
<gene>
    <name evidence="5" type="ORF">QU605_10385</name>
</gene>
<evidence type="ECO:0000259" key="4">
    <source>
        <dbReference type="Pfam" id="PF22725"/>
    </source>
</evidence>
<comment type="similarity">
    <text evidence="1">Belongs to the Gfo/Idh/MocA family.</text>
</comment>
<dbReference type="Pfam" id="PF22725">
    <property type="entry name" value="GFO_IDH_MocA_C3"/>
    <property type="match status" value="1"/>
</dbReference>
<dbReference type="InterPro" id="IPR055170">
    <property type="entry name" value="GFO_IDH_MocA-like_dom"/>
</dbReference>
<dbReference type="InterPro" id="IPR000683">
    <property type="entry name" value="Gfo/Idh/MocA-like_OxRdtase_N"/>
</dbReference>
<keyword evidence="2" id="KW-0560">Oxidoreductase</keyword>
<reference evidence="5" key="1">
    <citation type="submission" date="2023-06" db="EMBL/GenBank/DDBJ databases">
        <title>Robiginitalea aurantiacus sp. nov. and Algoriphagus sediminis sp. nov., isolated from coastal sediment.</title>
        <authorList>
            <person name="Zhou Z.Y."/>
            <person name="An J."/>
            <person name="Jia Y.W."/>
            <person name="Du Z.J."/>
        </authorList>
    </citation>
    <scope>NUCLEOTIDE SEQUENCE</scope>
    <source>
        <strain evidence="5">M39</strain>
    </source>
</reference>
<evidence type="ECO:0000259" key="3">
    <source>
        <dbReference type="Pfam" id="PF01408"/>
    </source>
</evidence>
<sequence>MSTKIGWGIVGLGNIAGKFASDLARFPESELVAVASRDMAKANNFAKEFGSKKAFDSYRELFDDPQVHVVYIATPHSFHCAHTLAALEAGKHVLCEKPLGIDAGEVRQMTDLASKKGLFLMEALWSRFNPSIQEVYARVKAGDLGAIAYLRADFAFPALNRNPEDRLLNPALAGGSLLDIGIYPVFLAYLFLGVPAAIKVAAHFHHTGVEKQIAMIFDYGDAMAMLYSGFSSRSEMKAEISCEDGSAFLNPKWHQTESYRLEKGGEVHEESRPTEGFGYTYEIAEVHRCLGAGVLESPIWTWADSIALHTLLDKIRGLAGIDFPKP</sequence>
<evidence type="ECO:0000256" key="2">
    <source>
        <dbReference type="ARBA" id="ARBA00023002"/>
    </source>
</evidence>
<dbReference type="EMBL" id="JAUDUY010000004">
    <property type="protein sequence ID" value="MDM9631882.1"/>
    <property type="molecule type" value="Genomic_DNA"/>
</dbReference>
<evidence type="ECO:0000313" key="6">
    <source>
        <dbReference type="Proteomes" id="UP001174839"/>
    </source>
</evidence>
<comment type="caution">
    <text evidence="5">The sequence shown here is derived from an EMBL/GenBank/DDBJ whole genome shotgun (WGS) entry which is preliminary data.</text>
</comment>
<keyword evidence="6" id="KW-1185">Reference proteome</keyword>
<accession>A0ABT7WG38</accession>
<organism evidence="5 6">
    <name type="scientific">Robiginitalea aurantiaca</name>
    <dbReference type="NCBI Taxonomy" id="3056915"/>
    <lineage>
        <taxon>Bacteria</taxon>
        <taxon>Pseudomonadati</taxon>
        <taxon>Bacteroidota</taxon>
        <taxon>Flavobacteriia</taxon>
        <taxon>Flavobacteriales</taxon>
        <taxon>Flavobacteriaceae</taxon>
        <taxon>Robiginitalea</taxon>
    </lineage>
</organism>
<dbReference type="Gene3D" id="3.30.360.10">
    <property type="entry name" value="Dihydrodipicolinate Reductase, domain 2"/>
    <property type="match status" value="1"/>
</dbReference>
<protein>
    <submittedName>
        <fullName evidence="5">Gfo/Idh/MocA family oxidoreductase</fullName>
    </submittedName>
</protein>
<dbReference type="InterPro" id="IPR050984">
    <property type="entry name" value="Gfo/Idh/MocA_domain"/>
</dbReference>